<keyword evidence="2" id="KW-1185">Reference proteome</keyword>
<organism evidence="1 2">
    <name type="scientific">Mycolicibacterium helvum</name>
    <dbReference type="NCBI Taxonomy" id="1534349"/>
    <lineage>
        <taxon>Bacteria</taxon>
        <taxon>Bacillati</taxon>
        <taxon>Actinomycetota</taxon>
        <taxon>Actinomycetes</taxon>
        <taxon>Mycobacteriales</taxon>
        <taxon>Mycobacteriaceae</taxon>
        <taxon>Mycolicibacterium</taxon>
    </lineage>
</organism>
<dbReference type="KEGG" id="mhev:MHEL_21400"/>
<dbReference type="Proteomes" id="UP000467148">
    <property type="component" value="Chromosome"/>
</dbReference>
<accession>A0A7I7T3M8</accession>
<evidence type="ECO:0000313" key="2">
    <source>
        <dbReference type="Proteomes" id="UP000467148"/>
    </source>
</evidence>
<reference evidence="1 2" key="1">
    <citation type="journal article" date="2019" name="Emerg. Microbes Infect.">
        <title>Comprehensive subspecies identification of 175 nontuberculous mycobacteria species based on 7547 genomic profiles.</title>
        <authorList>
            <person name="Matsumoto Y."/>
            <person name="Kinjo T."/>
            <person name="Motooka D."/>
            <person name="Nabeya D."/>
            <person name="Jung N."/>
            <person name="Uechi K."/>
            <person name="Horii T."/>
            <person name="Iida T."/>
            <person name="Fujita J."/>
            <person name="Nakamura S."/>
        </authorList>
    </citation>
    <scope>NUCLEOTIDE SEQUENCE [LARGE SCALE GENOMIC DNA]</scope>
    <source>
        <strain evidence="1 2">JCM 30396</strain>
    </source>
</reference>
<dbReference type="AlphaFoldDB" id="A0A7I7T3M8"/>
<proteinExistence type="predicted"/>
<evidence type="ECO:0000313" key="1">
    <source>
        <dbReference type="EMBL" id="BBY63897.1"/>
    </source>
</evidence>
<protein>
    <submittedName>
        <fullName evidence="1">Uncharacterized protein</fullName>
    </submittedName>
</protein>
<dbReference type="EMBL" id="AP022596">
    <property type="protein sequence ID" value="BBY63897.1"/>
    <property type="molecule type" value="Genomic_DNA"/>
</dbReference>
<sequence length="57" mass="6096">MCPPGGADNVPAMGDSLLQQQLDEVRALLVRARELFGTNPVAPPEIIAPDAESPRDR</sequence>
<name>A0A7I7T3M8_9MYCO</name>
<gene>
    <name evidence="1" type="ORF">MHEL_21400</name>
</gene>